<feature type="transmembrane region" description="Helical" evidence="1">
    <location>
        <begin position="58"/>
        <end position="78"/>
    </location>
</feature>
<evidence type="ECO:0000313" key="2">
    <source>
        <dbReference type="EMBL" id="SET57765.1"/>
    </source>
</evidence>
<keyword evidence="1" id="KW-0812">Transmembrane</keyword>
<reference evidence="2 3" key="1">
    <citation type="submission" date="2016-10" db="EMBL/GenBank/DDBJ databases">
        <authorList>
            <person name="de Groot N.N."/>
        </authorList>
    </citation>
    <scope>NUCLEOTIDE SEQUENCE [LARGE SCALE GENOMIC DNA]</scope>
    <source>
        <strain evidence="2 3">CGMCC 4.5598</strain>
    </source>
</reference>
<dbReference type="EMBL" id="FOHX01000003">
    <property type="protein sequence ID" value="SET57765.1"/>
    <property type="molecule type" value="Genomic_DNA"/>
</dbReference>
<organism evidence="2 3">
    <name type="scientific">Nonomuraea wenchangensis</name>
    <dbReference type="NCBI Taxonomy" id="568860"/>
    <lineage>
        <taxon>Bacteria</taxon>
        <taxon>Bacillati</taxon>
        <taxon>Actinomycetota</taxon>
        <taxon>Actinomycetes</taxon>
        <taxon>Streptosporangiales</taxon>
        <taxon>Streptosporangiaceae</taxon>
        <taxon>Nonomuraea</taxon>
    </lineage>
</organism>
<dbReference type="AlphaFoldDB" id="A0A1I0FJP9"/>
<keyword evidence="1" id="KW-0472">Membrane</keyword>
<feature type="transmembrane region" description="Helical" evidence="1">
    <location>
        <begin position="30"/>
        <end position="52"/>
    </location>
</feature>
<evidence type="ECO:0000256" key="1">
    <source>
        <dbReference type="SAM" id="Phobius"/>
    </source>
</evidence>
<proteinExistence type="predicted"/>
<evidence type="ECO:0000313" key="3">
    <source>
        <dbReference type="Proteomes" id="UP000199361"/>
    </source>
</evidence>
<dbReference type="RefSeq" id="WP_143082200.1">
    <property type="nucleotide sequence ID" value="NZ_FOHX01000003.1"/>
</dbReference>
<dbReference type="Proteomes" id="UP000199361">
    <property type="component" value="Unassembled WGS sequence"/>
</dbReference>
<protein>
    <submittedName>
        <fullName evidence="2">Uncharacterized protein</fullName>
    </submittedName>
</protein>
<sequence>MPTTVQVLSRVPLASPLAKVLRGMVKRMRALRIVVTVLIAAYAAWAVLLFTLPVGGDPIPVLLAWIVVMGVLFGTPAIRRRLLGTRRS</sequence>
<accession>A0A1I0FJP9</accession>
<gene>
    <name evidence="2" type="ORF">SAMN05421811_103477</name>
</gene>
<name>A0A1I0FJP9_9ACTN</name>
<keyword evidence="3" id="KW-1185">Reference proteome</keyword>
<keyword evidence="1" id="KW-1133">Transmembrane helix</keyword>